<comment type="caution">
    <text evidence="3">The sequence shown here is derived from an EMBL/GenBank/DDBJ whole genome shotgun (WGS) entry which is preliminary data.</text>
</comment>
<dbReference type="AlphaFoldDB" id="A0A427XHS5"/>
<sequence length="147" mass="16001">MPRVTKPKSIAKSEPYPLPGDGYTKPNKASGGAKGTWDRVLLVSEVYKATVADYDALGAAVGKTGTQCKDTWRKTVYPALLRGDDWSTAGPGWDTAMKMKLVTAVLGTAKPNWDAVAAAFPGRTKNQVHDIWRKVVWVKLSKGERLL</sequence>
<proteinExistence type="predicted"/>
<protein>
    <recommendedName>
        <fullName evidence="2">Myb-like domain-containing protein</fullName>
    </recommendedName>
</protein>
<accession>A0A427XHS5</accession>
<dbReference type="GeneID" id="39587325"/>
<gene>
    <name evidence="3" type="ORF">EHS24_002782</name>
</gene>
<evidence type="ECO:0000313" key="3">
    <source>
        <dbReference type="EMBL" id="RSH78313.1"/>
    </source>
</evidence>
<name>A0A427XHS5_9TREE</name>
<dbReference type="Proteomes" id="UP000279236">
    <property type="component" value="Unassembled WGS sequence"/>
</dbReference>
<feature type="domain" description="Myb-like" evidence="2">
    <location>
        <begin position="93"/>
        <end position="136"/>
    </location>
</feature>
<feature type="region of interest" description="Disordered" evidence="1">
    <location>
        <begin position="1"/>
        <end position="34"/>
    </location>
</feature>
<dbReference type="CDD" id="cd00167">
    <property type="entry name" value="SANT"/>
    <property type="match status" value="1"/>
</dbReference>
<dbReference type="Gene3D" id="1.10.10.60">
    <property type="entry name" value="Homeodomain-like"/>
    <property type="match status" value="1"/>
</dbReference>
<keyword evidence="4" id="KW-1185">Reference proteome</keyword>
<dbReference type="SUPFAM" id="SSF46689">
    <property type="entry name" value="Homeodomain-like"/>
    <property type="match status" value="1"/>
</dbReference>
<evidence type="ECO:0000313" key="4">
    <source>
        <dbReference type="Proteomes" id="UP000279236"/>
    </source>
</evidence>
<dbReference type="InterPro" id="IPR001005">
    <property type="entry name" value="SANT/Myb"/>
</dbReference>
<organism evidence="3 4">
    <name type="scientific">Apiotrichum porosum</name>
    <dbReference type="NCBI Taxonomy" id="105984"/>
    <lineage>
        <taxon>Eukaryota</taxon>
        <taxon>Fungi</taxon>
        <taxon>Dikarya</taxon>
        <taxon>Basidiomycota</taxon>
        <taxon>Agaricomycotina</taxon>
        <taxon>Tremellomycetes</taxon>
        <taxon>Trichosporonales</taxon>
        <taxon>Trichosporonaceae</taxon>
        <taxon>Apiotrichum</taxon>
    </lineage>
</organism>
<dbReference type="EMBL" id="RSCE01000013">
    <property type="protein sequence ID" value="RSH78313.1"/>
    <property type="molecule type" value="Genomic_DNA"/>
</dbReference>
<dbReference type="InterPro" id="IPR009057">
    <property type="entry name" value="Homeodomain-like_sf"/>
</dbReference>
<dbReference type="STRING" id="105984.A0A427XHS5"/>
<evidence type="ECO:0000256" key="1">
    <source>
        <dbReference type="SAM" id="MobiDB-lite"/>
    </source>
</evidence>
<dbReference type="PROSITE" id="PS50090">
    <property type="entry name" value="MYB_LIKE"/>
    <property type="match status" value="1"/>
</dbReference>
<dbReference type="OrthoDB" id="2143914at2759"/>
<reference evidence="3 4" key="1">
    <citation type="submission" date="2018-11" db="EMBL/GenBank/DDBJ databases">
        <title>Genome sequence of Apiotrichum porosum DSM 27194.</title>
        <authorList>
            <person name="Aliyu H."/>
            <person name="Gorte O."/>
            <person name="Ochsenreither K."/>
        </authorList>
    </citation>
    <scope>NUCLEOTIDE SEQUENCE [LARGE SCALE GENOMIC DNA]</scope>
    <source>
        <strain evidence="3 4">DSM 27194</strain>
    </source>
</reference>
<evidence type="ECO:0000259" key="2">
    <source>
        <dbReference type="PROSITE" id="PS50090"/>
    </source>
</evidence>
<dbReference type="RefSeq" id="XP_028473460.1">
    <property type="nucleotide sequence ID" value="XM_028618504.1"/>
</dbReference>